<gene>
    <name evidence="8" type="ORF">OPV22_031660</name>
</gene>
<dbReference type="Proteomes" id="UP001222027">
    <property type="component" value="Unassembled WGS sequence"/>
</dbReference>
<dbReference type="GO" id="GO:0005634">
    <property type="term" value="C:nucleus"/>
    <property type="evidence" value="ECO:0007669"/>
    <property type="project" value="UniProtKB-SubCell"/>
</dbReference>
<evidence type="ECO:0000313" key="8">
    <source>
        <dbReference type="EMBL" id="KAJ8458734.1"/>
    </source>
</evidence>
<accession>A0AAV8PPJ3</accession>
<evidence type="ECO:0000256" key="6">
    <source>
        <dbReference type="RuleBase" id="RU367018"/>
    </source>
</evidence>
<dbReference type="PANTHER" id="PTHR31669:SF283">
    <property type="entry name" value="PROTEIN FAR1-RELATED SEQUENCE"/>
    <property type="match status" value="1"/>
</dbReference>
<sequence>MSCMTIHEEGSACGDGEYVSGSGAKARELGQFTTTGIFLPPPEFLTPSVTRTEWMGDEMEQRMPPKENTSMGVIVVQDGNKGELDSSSKVNDLVEPPSAGMIFNCIDELYEYYKAYGNQEGFPVFKKSTKNDKQGRLHFVTLSCGRGGKSRCKREKSVNPNLTMKIECNAKLNARVYDDGVVRVTSVFLEHNHELSPTRARYLPRRRSVGTSMKRRREKIDEAGVTVAKTLTSSAVECGGHEGEPSLEKVCRNYIDNIDKTRKLCLGVGDAGAVCNYFNRMQEQNSNFYYSLDFNEDGHIRNIFWADERSRAAYKSFSDVVTFDTTYLTNKYDLPFVTFVGINHHGQPMLFGCGLVSGEDTETFVWLFMQWLACLSGNAPKALITDQDMAIHKAIEIVFPEARHRWCLWQIMKKIHGKLSCHSNNEQVKATLMQAVYDSMSKEEFDFNWGQMIQKYSLQSNAWLCTLYDNRHRWVPVYVKDSFWAGMSTTQRSENVHEFFEGHVNSKTTLKQFVERYDKALKTKVEKELQEDLNSFNCYCPCVSHYNIEKQFQQAYTNNKFKEIQEEFKGKMFCYVHSMKEEDDFGVYEVIEDMVVENGLSNQKVCFTVYFKQTEFDVRCSCRLFEFQGILCRHIITLLTVKGVYLVPQKYILPRWRKDFRREHTKVKVSYNNWNSTPELQQYDLISKKSAVFADFGCTSEENTQIALDFIEQFRQKFNIADPLSVNGQPIFSYHEMGHIKVRLLEATNRIGRCNSRHTMVQPYVLLRKD</sequence>
<evidence type="ECO:0000256" key="3">
    <source>
        <dbReference type="ARBA" id="ARBA00022771"/>
    </source>
</evidence>
<keyword evidence="3 5" id="KW-0863">Zinc-finger</keyword>
<protein>
    <recommendedName>
        <fullName evidence="6">Protein FAR1-RELATED SEQUENCE</fullName>
    </recommendedName>
</protein>
<dbReference type="EMBL" id="JAQQAF010000009">
    <property type="protein sequence ID" value="KAJ8458734.1"/>
    <property type="molecule type" value="Genomic_DNA"/>
</dbReference>
<comment type="function">
    <text evidence="6">Putative transcription activator involved in regulating light control of development.</text>
</comment>
<comment type="caution">
    <text evidence="8">The sequence shown here is derived from an EMBL/GenBank/DDBJ whole genome shotgun (WGS) entry which is preliminary data.</text>
</comment>
<keyword evidence="9" id="KW-1185">Reference proteome</keyword>
<dbReference type="InterPro" id="IPR006564">
    <property type="entry name" value="Znf_PMZ"/>
</dbReference>
<organism evidence="8 9">
    <name type="scientific">Ensete ventricosum</name>
    <name type="common">Abyssinian banana</name>
    <name type="synonym">Musa ensete</name>
    <dbReference type="NCBI Taxonomy" id="4639"/>
    <lineage>
        <taxon>Eukaryota</taxon>
        <taxon>Viridiplantae</taxon>
        <taxon>Streptophyta</taxon>
        <taxon>Embryophyta</taxon>
        <taxon>Tracheophyta</taxon>
        <taxon>Spermatophyta</taxon>
        <taxon>Magnoliopsida</taxon>
        <taxon>Liliopsida</taxon>
        <taxon>Zingiberales</taxon>
        <taxon>Musaceae</taxon>
        <taxon>Ensete</taxon>
    </lineage>
</organism>
<dbReference type="InterPro" id="IPR031052">
    <property type="entry name" value="FHY3/FAR1"/>
</dbReference>
<evidence type="ECO:0000256" key="5">
    <source>
        <dbReference type="PROSITE-ProRule" id="PRU00325"/>
    </source>
</evidence>
<dbReference type="InterPro" id="IPR018289">
    <property type="entry name" value="MULE_transposase_dom"/>
</dbReference>
<keyword evidence="4 6" id="KW-0862">Zinc</keyword>
<comment type="subcellular location">
    <subcellularLocation>
        <location evidence="6">Nucleus</location>
    </subcellularLocation>
</comment>
<dbReference type="InterPro" id="IPR007527">
    <property type="entry name" value="Znf_SWIM"/>
</dbReference>
<evidence type="ECO:0000259" key="7">
    <source>
        <dbReference type="PROSITE" id="PS50966"/>
    </source>
</evidence>
<dbReference type="Pfam" id="PF04434">
    <property type="entry name" value="SWIM"/>
    <property type="match status" value="1"/>
</dbReference>
<evidence type="ECO:0000313" key="9">
    <source>
        <dbReference type="Proteomes" id="UP001222027"/>
    </source>
</evidence>
<keyword evidence="6" id="KW-0539">Nucleus</keyword>
<dbReference type="PANTHER" id="PTHR31669">
    <property type="entry name" value="PROTEIN FAR1-RELATED SEQUENCE 10-RELATED"/>
    <property type="match status" value="1"/>
</dbReference>
<proteinExistence type="inferred from homology"/>
<reference evidence="8 9" key="1">
    <citation type="submission" date="2022-12" db="EMBL/GenBank/DDBJ databases">
        <title>Chromosome-scale assembly of the Ensete ventricosum genome.</title>
        <authorList>
            <person name="Dussert Y."/>
            <person name="Stocks J."/>
            <person name="Wendawek A."/>
            <person name="Woldeyes F."/>
            <person name="Nichols R.A."/>
            <person name="Borrell J.S."/>
        </authorList>
    </citation>
    <scope>NUCLEOTIDE SEQUENCE [LARGE SCALE GENOMIC DNA]</scope>
    <source>
        <strain evidence="9">cv. Maze</strain>
        <tissue evidence="8">Seeds</tissue>
    </source>
</reference>
<dbReference type="GO" id="GO:0006355">
    <property type="term" value="P:regulation of DNA-templated transcription"/>
    <property type="evidence" value="ECO:0007669"/>
    <property type="project" value="UniProtKB-UniRule"/>
</dbReference>
<dbReference type="Pfam" id="PF03101">
    <property type="entry name" value="FAR1"/>
    <property type="match status" value="1"/>
</dbReference>
<dbReference type="AlphaFoldDB" id="A0AAV8PPJ3"/>
<dbReference type="Pfam" id="PF10551">
    <property type="entry name" value="MULE"/>
    <property type="match status" value="1"/>
</dbReference>
<dbReference type="GO" id="GO:0008270">
    <property type="term" value="F:zinc ion binding"/>
    <property type="evidence" value="ECO:0007669"/>
    <property type="project" value="UniProtKB-UniRule"/>
</dbReference>
<evidence type="ECO:0000256" key="4">
    <source>
        <dbReference type="ARBA" id="ARBA00022833"/>
    </source>
</evidence>
<comment type="similarity">
    <text evidence="1 6">Belongs to the FHY3/FAR1 family.</text>
</comment>
<feature type="domain" description="SWIM-type" evidence="7">
    <location>
        <begin position="607"/>
        <end position="643"/>
    </location>
</feature>
<keyword evidence="2 6" id="KW-0479">Metal-binding</keyword>
<evidence type="ECO:0000256" key="2">
    <source>
        <dbReference type="ARBA" id="ARBA00022723"/>
    </source>
</evidence>
<dbReference type="PROSITE" id="PS50966">
    <property type="entry name" value="ZF_SWIM"/>
    <property type="match status" value="1"/>
</dbReference>
<dbReference type="InterPro" id="IPR004330">
    <property type="entry name" value="FAR1_DNA_bnd_dom"/>
</dbReference>
<dbReference type="SMART" id="SM00575">
    <property type="entry name" value="ZnF_PMZ"/>
    <property type="match status" value="1"/>
</dbReference>
<name>A0AAV8PPJ3_ENSVE</name>
<evidence type="ECO:0000256" key="1">
    <source>
        <dbReference type="ARBA" id="ARBA00005889"/>
    </source>
</evidence>